<evidence type="ECO:0000259" key="2">
    <source>
        <dbReference type="Pfam" id="PF01569"/>
    </source>
</evidence>
<keyword evidence="1" id="KW-1133">Transmembrane helix</keyword>
<dbReference type="InterPro" id="IPR036938">
    <property type="entry name" value="PAP2/HPO_sf"/>
</dbReference>
<reference evidence="3" key="1">
    <citation type="journal article" date="2017" name="Nature">
        <title>The genome of Chenopodium quinoa.</title>
        <authorList>
            <person name="Jarvis D.E."/>
            <person name="Ho Y.S."/>
            <person name="Lightfoot D.J."/>
            <person name="Schmoeckel S.M."/>
            <person name="Li B."/>
            <person name="Borm T.J.A."/>
            <person name="Ohyanagi H."/>
            <person name="Mineta K."/>
            <person name="Michell C.T."/>
            <person name="Saber N."/>
            <person name="Kharbatia N.M."/>
            <person name="Rupper R.R."/>
            <person name="Sharp A.R."/>
            <person name="Dally N."/>
            <person name="Boughton B.A."/>
            <person name="Woo Y.H."/>
            <person name="Gao G."/>
            <person name="Schijlen E.G.W.M."/>
            <person name="Guo X."/>
            <person name="Momin A.A."/>
            <person name="Negrao S."/>
            <person name="Al-Babili S."/>
            <person name="Gehring C."/>
            <person name="Roessner U."/>
            <person name="Jung C."/>
            <person name="Murphy K."/>
            <person name="Arold S.T."/>
            <person name="Gojobori T."/>
            <person name="van der Linden C.G."/>
            <person name="van Loo E.N."/>
            <person name="Jellen E.N."/>
            <person name="Maughan P.J."/>
            <person name="Tester M."/>
        </authorList>
    </citation>
    <scope>NUCLEOTIDE SEQUENCE [LARGE SCALE GENOMIC DNA]</scope>
    <source>
        <strain evidence="3">cv. PI 614886</strain>
    </source>
</reference>
<dbReference type="EnsemblPlants" id="AUR62007488-RA">
    <property type="protein sequence ID" value="AUR62007488-RA:cds"/>
    <property type="gene ID" value="AUR62007488"/>
</dbReference>
<evidence type="ECO:0000313" key="4">
    <source>
        <dbReference type="Proteomes" id="UP000596660"/>
    </source>
</evidence>
<reference evidence="3" key="2">
    <citation type="submission" date="2021-03" db="UniProtKB">
        <authorList>
            <consortium name="EnsemblPlants"/>
        </authorList>
    </citation>
    <scope>IDENTIFICATION</scope>
</reference>
<protein>
    <recommendedName>
        <fullName evidence="2">Phosphatidic acid phosphatase type 2/haloperoxidase domain-containing protein</fullName>
    </recommendedName>
</protein>
<proteinExistence type="predicted"/>
<dbReference type="Gramene" id="AUR62007488-RA">
    <property type="protein sequence ID" value="AUR62007488-RA:cds"/>
    <property type="gene ID" value="AUR62007488"/>
</dbReference>
<dbReference type="OMA" id="FIDRWIG"/>
<keyword evidence="1" id="KW-0472">Membrane</keyword>
<organism evidence="3 4">
    <name type="scientific">Chenopodium quinoa</name>
    <name type="common">Quinoa</name>
    <dbReference type="NCBI Taxonomy" id="63459"/>
    <lineage>
        <taxon>Eukaryota</taxon>
        <taxon>Viridiplantae</taxon>
        <taxon>Streptophyta</taxon>
        <taxon>Embryophyta</taxon>
        <taxon>Tracheophyta</taxon>
        <taxon>Spermatophyta</taxon>
        <taxon>Magnoliopsida</taxon>
        <taxon>eudicotyledons</taxon>
        <taxon>Gunneridae</taxon>
        <taxon>Pentapetalae</taxon>
        <taxon>Caryophyllales</taxon>
        <taxon>Chenopodiaceae</taxon>
        <taxon>Chenopodioideae</taxon>
        <taxon>Atripliceae</taxon>
        <taxon>Chenopodium</taxon>
    </lineage>
</organism>
<dbReference type="InterPro" id="IPR000326">
    <property type="entry name" value="PAP2/HPO"/>
</dbReference>
<name>A0A803L6J9_CHEQI</name>
<dbReference type="Proteomes" id="UP000596660">
    <property type="component" value="Unplaced"/>
</dbReference>
<dbReference type="PANTHER" id="PTHR14969:SF13">
    <property type="entry name" value="AT30094P"/>
    <property type="match status" value="1"/>
</dbReference>
<dbReference type="SUPFAM" id="SSF48317">
    <property type="entry name" value="Acid phosphatase/Vanadium-dependent haloperoxidase"/>
    <property type="match status" value="1"/>
</dbReference>
<feature type="transmembrane region" description="Helical" evidence="1">
    <location>
        <begin position="20"/>
        <end position="38"/>
    </location>
</feature>
<dbReference type="AlphaFoldDB" id="A0A803L6J9"/>
<feature type="transmembrane region" description="Helical" evidence="1">
    <location>
        <begin position="59"/>
        <end position="81"/>
    </location>
</feature>
<sequence>MGATLPVDHWSFPSGHASRVFFIASIFSLSTSAVAQGIDQLRFRDREIVDRWIGGRDSGQVVVVMLILVWVWSVLTSISRVLLGRHFVLDVAAGALVGIFNGAFVHRYLHF</sequence>
<feature type="domain" description="Phosphatidic acid phosphatase type 2/haloperoxidase" evidence="2">
    <location>
        <begin position="9"/>
        <end position="109"/>
    </location>
</feature>
<dbReference type="PANTHER" id="PTHR14969">
    <property type="entry name" value="SPHINGOSINE-1-PHOSPHATE PHOSPHOHYDROLASE"/>
    <property type="match status" value="1"/>
</dbReference>
<feature type="transmembrane region" description="Helical" evidence="1">
    <location>
        <begin position="87"/>
        <end position="109"/>
    </location>
</feature>
<evidence type="ECO:0000256" key="1">
    <source>
        <dbReference type="SAM" id="Phobius"/>
    </source>
</evidence>
<evidence type="ECO:0000313" key="3">
    <source>
        <dbReference type="EnsemblPlants" id="AUR62007488-RA:cds"/>
    </source>
</evidence>
<keyword evidence="1" id="KW-0812">Transmembrane</keyword>
<keyword evidence="4" id="KW-1185">Reference proteome</keyword>
<accession>A0A803L6J9</accession>
<dbReference type="Gene3D" id="1.20.144.10">
    <property type="entry name" value="Phosphatidic acid phosphatase type 2/haloperoxidase"/>
    <property type="match status" value="1"/>
</dbReference>
<dbReference type="GO" id="GO:0042392">
    <property type="term" value="F:sphingosine-1-phosphate phosphatase activity"/>
    <property type="evidence" value="ECO:0007669"/>
    <property type="project" value="TreeGrafter"/>
</dbReference>
<dbReference type="Pfam" id="PF01569">
    <property type="entry name" value="PAP2"/>
    <property type="match status" value="1"/>
</dbReference>